<dbReference type="InterPro" id="IPR014731">
    <property type="entry name" value="ETF_asu_C"/>
</dbReference>
<sequence length="332" mass="36393">MGKEYSGILVFAEQKNGQIHKVSYELLGKARQLSDKLNAPVYSVVLGADGIEAEELIYRGADKVFYIKDDMFNLPEEVTYTINLKNLIEDIKPEIFLIGATTLGRSLAPRLAASLNTGLTADCTGLEIDEDGKLVQIRPAFSENILAHIKTHTYPQMATVRYKEFDEGIRDDKRQGDILKVEPLKPENELVKVITQLRSQEINISDADVVVAAGKGLKKAEDIAMLKELADLLGGVVGASREIVEEGFISKDFQVGYSGNRVKPKLYIACGISGAPQHLAGMKESGFIVAINTDPSAPIFNIADYGIVDDMYKVIPDLITKIKEGSLETINC</sequence>
<proteinExistence type="inferred from homology"/>
<dbReference type="InterPro" id="IPR029035">
    <property type="entry name" value="DHS-like_NAD/FAD-binding_dom"/>
</dbReference>
<feature type="binding site" evidence="3">
    <location>
        <position position="292"/>
    </location>
    <ligand>
        <name>FAD</name>
        <dbReference type="ChEBI" id="CHEBI:57692"/>
    </ligand>
</feature>
<dbReference type="PIRSF" id="PIRSF000089">
    <property type="entry name" value="Electra_flavoP_a"/>
    <property type="match status" value="1"/>
</dbReference>
<feature type="binding site" evidence="3">
    <location>
        <begin position="254"/>
        <end position="258"/>
    </location>
    <ligand>
        <name>FAD</name>
        <dbReference type="ChEBI" id="CHEBI:57692"/>
    </ligand>
</feature>
<dbReference type="Gene3D" id="3.40.50.620">
    <property type="entry name" value="HUPs"/>
    <property type="match status" value="1"/>
</dbReference>
<dbReference type="SMART" id="SM00893">
    <property type="entry name" value="ETF"/>
    <property type="match status" value="1"/>
</dbReference>
<dbReference type="AlphaFoldDB" id="A0A1L5FCT8"/>
<dbReference type="PANTHER" id="PTHR43153:SF1">
    <property type="entry name" value="ELECTRON TRANSFER FLAVOPROTEIN SUBUNIT ALPHA, MITOCHONDRIAL"/>
    <property type="match status" value="1"/>
</dbReference>
<dbReference type="Pfam" id="PF01012">
    <property type="entry name" value="ETF"/>
    <property type="match status" value="1"/>
</dbReference>
<gene>
    <name evidence="5" type="ORF">BS101_20070</name>
</gene>
<dbReference type="InterPro" id="IPR014730">
    <property type="entry name" value="ETF_a/b_N"/>
</dbReference>
<evidence type="ECO:0000313" key="6">
    <source>
        <dbReference type="Proteomes" id="UP000184604"/>
    </source>
</evidence>
<keyword evidence="2" id="KW-0285">Flavoprotein</keyword>
<protein>
    <submittedName>
        <fullName evidence="5">Electron transfer flavoprotein, alpha subunit</fullName>
    </submittedName>
</protein>
<dbReference type="Pfam" id="PF00766">
    <property type="entry name" value="ETF_alpha"/>
    <property type="match status" value="1"/>
</dbReference>
<comment type="cofactor">
    <cofactor evidence="3">
        <name>FAD</name>
        <dbReference type="ChEBI" id="CHEBI:57692"/>
    </cofactor>
    <text evidence="3">Binds 1 FAD per dimer.</text>
</comment>
<evidence type="ECO:0000256" key="1">
    <source>
        <dbReference type="ARBA" id="ARBA00005817"/>
    </source>
</evidence>
<feature type="binding site" evidence="3">
    <location>
        <begin position="240"/>
        <end position="241"/>
    </location>
    <ligand>
        <name>FAD</name>
        <dbReference type="ChEBI" id="CHEBI:57692"/>
    </ligand>
</feature>
<dbReference type="GO" id="GO:0050660">
    <property type="term" value="F:flavin adenine dinucleotide binding"/>
    <property type="evidence" value="ECO:0007669"/>
    <property type="project" value="InterPro"/>
</dbReference>
<comment type="similarity">
    <text evidence="1">Belongs to the ETF alpha-subunit/FixB family.</text>
</comment>
<accession>A0A1L5FCT8</accession>
<name>A0A1L5FCT8_CLOKL</name>
<reference evidence="5 6" key="1">
    <citation type="submission" date="2016-12" db="EMBL/GenBank/DDBJ databases">
        <title>Complete genome sequence of Clostridium kluyveri JZZ isolated from the pit mud of a Chinese flavor liquor-making factory.</title>
        <authorList>
            <person name="Wang Y."/>
        </authorList>
    </citation>
    <scope>NUCLEOTIDE SEQUENCE [LARGE SCALE GENOMIC DNA]</scope>
    <source>
        <strain evidence="5 6">JZZ</strain>
    </source>
</reference>
<dbReference type="RefSeq" id="WP_073540397.1">
    <property type="nucleotide sequence ID" value="NZ_CP018335.1"/>
</dbReference>
<dbReference type="EMBL" id="CP018335">
    <property type="protein sequence ID" value="APM40839.1"/>
    <property type="molecule type" value="Genomic_DNA"/>
</dbReference>
<dbReference type="SUPFAM" id="SSF52402">
    <property type="entry name" value="Adenine nucleotide alpha hydrolases-like"/>
    <property type="match status" value="1"/>
</dbReference>
<dbReference type="Gene3D" id="3.40.50.1220">
    <property type="entry name" value="TPP-binding domain"/>
    <property type="match status" value="1"/>
</dbReference>
<dbReference type="CDD" id="cd01715">
    <property type="entry name" value="ETF_alpha"/>
    <property type="match status" value="1"/>
</dbReference>
<dbReference type="OrthoDB" id="9770286at2"/>
<evidence type="ECO:0000256" key="2">
    <source>
        <dbReference type="ARBA" id="ARBA00022630"/>
    </source>
</evidence>
<evidence type="ECO:0000313" key="5">
    <source>
        <dbReference type="EMBL" id="APM40839.1"/>
    </source>
</evidence>
<dbReference type="GO" id="GO:0009055">
    <property type="term" value="F:electron transfer activity"/>
    <property type="evidence" value="ECO:0007669"/>
    <property type="project" value="InterPro"/>
</dbReference>
<dbReference type="InterPro" id="IPR001308">
    <property type="entry name" value="ETF_a/FixB"/>
</dbReference>
<dbReference type="InterPro" id="IPR033947">
    <property type="entry name" value="ETF_alpha_N"/>
</dbReference>
<evidence type="ECO:0000259" key="4">
    <source>
        <dbReference type="SMART" id="SM00893"/>
    </source>
</evidence>
<dbReference type="InterPro" id="IPR014729">
    <property type="entry name" value="Rossmann-like_a/b/a_fold"/>
</dbReference>
<evidence type="ECO:0000256" key="3">
    <source>
        <dbReference type="PIRSR" id="PIRSR000089-1"/>
    </source>
</evidence>
<feature type="binding site" evidence="3">
    <location>
        <begin position="271"/>
        <end position="278"/>
    </location>
    <ligand>
        <name>FAD</name>
        <dbReference type="ChEBI" id="CHEBI:57692"/>
    </ligand>
</feature>
<dbReference type="Proteomes" id="UP000184604">
    <property type="component" value="Chromosome"/>
</dbReference>
<dbReference type="PANTHER" id="PTHR43153">
    <property type="entry name" value="ELECTRON TRANSFER FLAVOPROTEIN ALPHA"/>
    <property type="match status" value="1"/>
</dbReference>
<keyword evidence="3" id="KW-0274">FAD</keyword>
<dbReference type="SUPFAM" id="SSF52467">
    <property type="entry name" value="DHS-like NAD/FAD-binding domain"/>
    <property type="match status" value="1"/>
</dbReference>
<feature type="domain" description="Electron transfer flavoprotein alpha/beta-subunit N-terminal" evidence="4">
    <location>
        <begin position="8"/>
        <end position="194"/>
    </location>
</feature>
<dbReference type="GO" id="GO:0033539">
    <property type="term" value="P:fatty acid beta-oxidation using acyl-CoA dehydrogenase"/>
    <property type="evidence" value="ECO:0007669"/>
    <property type="project" value="TreeGrafter"/>
</dbReference>
<organism evidence="5 6">
    <name type="scientific">Clostridium kluyveri</name>
    <dbReference type="NCBI Taxonomy" id="1534"/>
    <lineage>
        <taxon>Bacteria</taxon>
        <taxon>Bacillati</taxon>
        <taxon>Bacillota</taxon>
        <taxon>Clostridia</taxon>
        <taxon>Eubacteriales</taxon>
        <taxon>Clostridiaceae</taxon>
        <taxon>Clostridium</taxon>
    </lineage>
</organism>